<evidence type="ECO:0000313" key="16">
    <source>
        <dbReference type="Proteomes" id="UP000193986"/>
    </source>
</evidence>
<keyword evidence="9" id="KW-0653">Protein transport</keyword>
<reference evidence="15 16" key="1">
    <citation type="submission" date="2016-07" db="EMBL/GenBank/DDBJ databases">
        <title>Pervasive Adenine N6-methylation of Active Genes in Fungi.</title>
        <authorList>
            <consortium name="DOE Joint Genome Institute"/>
            <person name="Mondo S.J."/>
            <person name="Dannebaum R.O."/>
            <person name="Kuo R.C."/>
            <person name="Labutti K."/>
            <person name="Haridas S."/>
            <person name="Kuo A."/>
            <person name="Salamov A."/>
            <person name="Ahrendt S.R."/>
            <person name="Lipzen A."/>
            <person name="Sullivan W."/>
            <person name="Andreopoulos W.B."/>
            <person name="Clum A."/>
            <person name="Lindquist E."/>
            <person name="Daum C."/>
            <person name="Ramamoorthy G.K."/>
            <person name="Gryganskyi A."/>
            <person name="Culley D."/>
            <person name="Magnuson J.K."/>
            <person name="James T.Y."/>
            <person name="O'Malley M.A."/>
            <person name="Stajich J.E."/>
            <person name="Spatafora J.W."/>
            <person name="Visel A."/>
            <person name="Grigoriev I.V."/>
        </authorList>
    </citation>
    <scope>NUCLEOTIDE SEQUENCE [LARGE SCALE GENOMIC DNA]</scope>
    <source>
        <strain evidence="15 16">68-887.2</strain>
    </source>
</reference>
<keyword evidence="10" id="KW-0072">Autophagy</keyword>
<dbReference type="PANTHER" id="PTHR11227">
    <property type="entry name" value="WD-REPEAT PROTEIN INTERACTING WITH PHOSPHOINOSIDES WIPI -RELATED"/>
    <property type="match status" value="1"/>
</dbReference>
<keyword evidence="11" id="KW-0472">Membrane</keyword>
<keyword evidence="6" id="KW-0853">WD repeat</keyword>
<evidence type="ECO:0000256" key="11">
    <source>
        <dbReference type="ARBA" id="ARBA00023136"/>
    </source>
</evidence>
<evidence type="ECO:0000256" key="4">
    <source>
        <dbReference type="ARBA" id="ARBA00022448"/>
    </source>
</evidence>
<dbReference type="GO" id="GO:0034045">
    <property type="term" value="C:phagophore assembly site membrane"/>
    <property type="evidence" value="ECO:0007669"/>
    <property type="project" value="UniProtKB-SubCell"/>
</dbReference>
<dbReference type="GO" id="GO:0006914">
    <property type="term" value="P:autophagy"/>
    <property type="evidence" value="ECO:0007669"/>
    <property type="project" value="UniProtKB-KW"/>
</dbReference>
<keyword evidence="8" id="KW-0967">Endosome</keyword>
<dbReference type="InterPro" id="IPR048720">
    <property type="entry name" value="PROPPIN"/>
</dbReference>
<dbReference type="InterPro" id="IPR001680">
    <property type="entry name" value="WD40_rpt"/>
</dbReference>
<feature type="compositionally biased region" description="Polar residues" evidence="14">
    <location>
        <begin position="282"/>
        <end position="304"/>
    </location>
</feature>
<dbReference type="GO" id="GO:0015031">
    <property type="term" value="P:protein transport"/>
    <property type="evidence" value="ECO:0007669"/>
    <property type="project" value="UniProtKB-KW"/>
</dbReference>
<protein>
    <recommendedName>
        <fullName evidence="13">Autophagy-related protein 18</fullName>
    </recommendedName>
</protein>
<evidence type="ECO:0000256" key="6">
    <source>
        <dbReference type="ARBA" id="ARBA00022574"/>
    </source>
</evidence>
<keyword evidence="4" id="KW-0813">Transport</keyword>
<evidence type="ECO:0000256" key="14">
    <source>
        <dbReference type="SAM" id="MobiDB-lite"/>
    </source>
</evidence>
<dbReference type="FunFam" id="2.130.10.10:FF:000965">
    <property type="entry name" value="Autophagy-like protein 18 Atg18"/>
    <property type="match status" value="1"/>
</dbReference>
<proteinExistence type="inferred from homology"/>
<dbReference type="STRING" id="71784.A0A1Y2BKU9"/>
<evidence type="ECO:0000313" key="15">
    <source>
        <dbReference type="EMBL" id="ORY34715.1"/>
    </source>
</evidence>
<dbReference type="Pfam" id="PF21032">
    <property type="entry name" value="PROPPIN"/>
    <property type="match status" value="2"/>
</dbReference>
<evidence type="ECO:0000256" key="2">
    <source>
        <dbReference type="ARBA" id="ARBA00004481"/>
    </source>
</evidence>
<dbReference type="AlphaFoldDB" id="A0A1Y2BKU9"/>
<keyword evidence="16" id="KW-1185">Reference proteome</keyword>
<dbReference type="InterPro" id="IPR015943">
    <property type="entry name" value="WD40/YVTN_repeat-like_dom_sf"/>
</dbReference>
<feature type="region of interest" description="Disordered" evidence="14">
    <location>
        <begin position="282"/>
        <end position="338"/>
    </location>
</feature>
<evidence type="ECO:0000256" key="9">
    <source>
        <dbReference type="ARBA" id="ARBA00022927"/>
    </source>
</evidence>
<dbReference type="EMBL" id="MCFC01000002">
    <property type="protein sequence ID" value="ORY34715.1"/>
    <property type="molecule type" value="Genomic_DNA"/>
</dbReference>
<name>A0A1Y2BKU9_9TREE</name>
<evidence type="ECO:0000256" key="5">
    <source>
        <dbReference type="ARBA" id="ARBA00022554"/>
    </source>
</evidence>
<evidence type="ECO:0000256" key="8">
    <source>
        <dbReference type="ARBA" id="ARBA00022753"/>
    </source>
</evidence>
<dbReference type="FunCoup" id="A0A1Y2BKU9">
    <property type="interactions" value="261"/>
</dbReference>
<dbReference type="GO" id="GO:0005774">
    <property type="term" value="C:vacuolar membrane"/>
    <property type="evidence" value="ECO:0007669"/>
    <property type="project" value="UniProtKB-SubCell"/>
</dbReference>
<evidence type="ECO:0000256" key="12">
    <source>
        <dbReference type="ARBA" id="ARBA00025740"/>
    </source>
</evidence>
<accession>A0A1Y2BKU9</accession>
<dbReference type="OrthoDB" id="1667587at2759"/>
<comment type="subcellular location">
    <subcellularLocation>
        <location evidence="2">Endosome membrane</location>
        <topology evidence="2">Peripheral membrane protein</topology>
    </subcellularLocation>
    <subcellularLocation>
        <location evidence="3">Preautophagosomal structure membrane</location>
        <topology evidence="3">Peripheral membrane protein</topology>
    </subcellularLocation>
    <subcellularLocation>
        <location evidence="1">Vacuole membrane</location>
        <topology evidence="1">Peripheral membrane protein</topology>
    </subcellularLocation>
</comment>
<evidence type="ECO:0000256" key="3">
    <source>
        <dbReference type="ARBA" id="ARBA00004623"/>
    </source>
</evidence>
<dbReference type="Proteomes" id="UP000193986">
    <property type="component" value="Unassembled WGS sequence"/>
</dbReference>
<keyword evidence="5" id="KW-0926">Vacuole</keyword>
<evidence type="ECO:0000256" key="10">
    <source>
        <dbReference type="ARBA" id="ARBA00023006"/>
    </source>
</evidence>
<dbReference type="SUPFAM" id="SSF50978">
    <property type="entry name" value="WD40 repeat-like"/>
    <property type="match status" value="1"/>
</dbReference>
<dbReference type="Gene3D" id="2.130.10.10">
    <property type="entry name" value="YVTN repeat-like/Quinoprotein amine dehydrogenase"/>
    <property type="match status" value="1"/>
</dbReference>
<evidence type="ECO:0000256" key="7">
    <source>
        <dbReference type="ARBA" id="ARBA00022737"/>
    </source>
</evidence>
<dbReference type="SMART" id="SM00320">
    <property type="entry name" value="WD40"/>
    <property type="match status" value="2"/>
</dbReference>
<comment type="caution">
    <text evidence="15">The sequence shown here is derived from an EMBL/GenBank/DDBJ whole genome shotgun (WGS) entry which is preliminary data.</text>
</comment>
<evidence type="ECO:0000256" key="13">
    <source>
        <dbReference type="ARBA" id="ARBA00039247"/>
    </source>
</evidence>
<dbReference type="InterPro" id="IPR036322">
    <property type="entry name" value="WD40_repeat_dom_sf"/>
</dbReference>
<organism evidence="15 16">
    <name type="scientific">Naematelia encephala</name>
    <dbReference type="NCBI Taxonomy" id="71784"/>
    <lineage>
        <taxon>Eukaryota</taxon>
        <taxon>Fungi</taxon>
        <taxon>Dikarya</taxon>
        <taxon>Basidiomycota</taxon>
        <taxon>Agaricomycotina</taxon>
        <taxon>Tremellomycetes</taxon>
        <taxon>Tremellales</taxon>
        <taxon>Naemateliaceae</taxon>
        <taxon>Naematelia</taxon>
    </lineage>
</organism>
<keyword evidence="7" id="KW-0677">Repeat</keyword>
<sequence>MSRLTTKRHPDLLCCNFNQDFSCIAVGHKKGYTILNCDPYGKVHSKTDQGATGIVEMLFCTSLVALVGAADTQPNNSPRKLQIVNTKRQSTICELIFPTSVLAVKMNRKRLVVVLESEIYIYDISTMKLLHTIETGPNPNAVCSLSSSSEHSYLAYPSPAPSATATPSLSSTAVPSAPPAPTTGDVLLFDTLNLSALNVIQAHKTPIACLALNSDGTMLATASDKGTVVRVFSVPDAKKLWQFRRGSSNARIWSISFNLTSTLLAVSSDSSTIHIYKLANSTKKTSTTTGEQQHQLVANDNNSLDDVRSPTPSETPSSPPLPLGATTTTAPHSATSSLGRRSFRIGKSFVGGVGGYLPRSVSEMWEPQRDFAFIKLRGNHGRTVVAMSATVPQVMVVSSEGLFQAYNIDLENGGECSLMKEFALLGNEDTSGGQNGD</sequence>
<feature type="compositionally biased region" description="Low complexity" evidence="14">
    <location>
        <begin position="323"/>
        <end position="337"/>
    </location>
</feature>
<dbReference type="InParanoid" id="A0A1Y2BKU9"/>
<gene>
    <name evidence="15" type="ORF">BCR39DRAFT_514123</name>
</gene>
<comment type="similarity">
    <text evidence="12">Belongs to the WD repeat PROPPIN family.</text>
</comment>
<evidence type="ECO:0000256" key="1">
    <source>
        <dbReference type="ARBA" id="ARBA00004148"/>
    </source>
</evidence>
<dbReference type="GO" id="GO:0010008">
    <property type="term" value="C:endosome membrane"/>
    <property type="evidence" value="ECO:0007669"/>
    <property type="project" value="UniProtKB-SubCell"/>
</dbReference>